<dbReference type="Proteomes" id="UP000245699">
    <property type="component" value="Unassembled WGS sequence"/>
</dbReference>
<dbReference type="InterPro" id="IPR036322">
    <property type="entry name" value="WD40_repeat_dom_sf"/>
</dbReference>
<keyword evidence="15" id="KW-0833">Ubl conjugation pathway</keyword>
<dbReference type="PANTHER" id="PTHR43995:SF1">
    <property type="entry name" value="PRE-MRNA-PROCESSING FACTOR 19"/>
    <property type="match status" value="1"/>
</dbReference>
<feature type="domain" description="U-box" evidence="16">
    <location>
        <begin position="1"/>
        <end position="84"/>
    </location>
</feature>
<evidence type="ECO:0000256" key="5">
    <source>
        <dbReference type="ARBA" id="ARBA00015618"/>
    </source>
</evidence>
<dbReference type="SMART" id="SM00320">
    <property type="entry name" value="WD40"/>
    <property type="match status" value="7"/>
</dbReference>
<dbReference type="InterPro" id="IPR003613">
    <property type="entry name" value="Ubox_domain"/>
</dbReference>
<dbReference type="GO" id="GO:0070534">
    <property type="term" value="P:protein K63-linked ubiquitination"/>
    <property type="evidence" value="ECO:0007669"/>
    <property type="project" value="UniProtKB-UniRule"/>
</dbReference>
<name>A0A2T9Z200_9FUNG</name>
<dbReference type="AlphaFoldDB" id="A0A2T9Z200"/>
<keyword evidence="18" id="KW-1185">Reference proteome</keyword>
<reference evidence="17 18" key="1">
    <citation type="journal article" date="2018" name="MBio">
        <title>Comparative Genomics Reveals the Core Gene Toolbox for the Fungus-Insect Symbiosis.</title>
        <authorList>
            <person name="Wang Y."/>
            <person name="Stata M."/>
            <person name="Wang W."/>
            <person name="Stajich J.E."/>
            <person name="White M.M."/>
            <person name="Moncalvo J.M."/>
        </authorList>
    </citation>
    <scope>NUCLEOTIDE SEQUENCE [LARGE SCALE GENOMIC DNA]</scope>
    <source>
        <strain evidence="17 18">AUS-77-4</strain>
    </source>
</reference>
<dbReference type="InterPro" id="IPR015943">
    <property type="entry name" value="WD40/YVTN_repeat-like_dom_sf"/>
</dbReference>
<accession>A0A2T9Z200</accession>
<dbReference type="SMART" id="SM00504">
    <property type="entry name" value="Ubox"/>
    <property type="match status" value="1"/>
</dbReference>
<evidence type="ECO:0000256" key="8">
    <source>
        <dbReference type="ARBA" id="ARBA00022728"/>
    </source>
</evidence>
<evidence type="ECO:0000256" key="9">
    <source>
        <dbReference type="ARBA" id="ARBA00022737"/>
    </source>
</evidence>
<evidence type="ECO:0000256" key="14">
    <source>
        <dbReference type="PROSITE-ProRule" id="PRU00221"/>
    </source>
</evidence>
<keyword evidence="13 15" id="KW-0539">Nucleus</keyword>
<dbReference type="FunFam" id="3.30.40.10:FF:000027">
    <property type="entry name" value="Pre-mRNA-processing factor 19, putative"/>
    <property type="match status" value="1"/>
</dbReference>
<evidence type="ECO:0000256" key="7">
    <source>
        <dbReference type="ARBA" id="ARBA00022664"/>
    </source>
</evidence>
<sequence length="525" mass="57472">MICSISGEVPKVPVVSKKTGKVYEKDILLKYVEINGKEPNLDEDFHENDLIEINLDSSIIPPRPPTLTSIPSLISVFQNEWDAVVLETFTLKQHYQQVRQELSQALYQNDAACRVIARLVKERDDARAALENFKANIGSYAQNASVQDTNAMDVDKQSNEASAEKALEVITETFKSLSGGRKKRKQPVGLSTVPAIKSFKQNNVIESMHSSTQPGILTVSVDGTGDLVLTGGVDGNAEIYQSSSNKIVSTLKGHTKKVSHVSWLNKNDSEGQSVVFTGSVDKTVRFWTRSQESNEIDYQCSNILKAHNSAISGLCVHPSSSYLISSSIDGAWKLTDISSGKPLFNAQMEDNLPILSCNVHPDGLILGTGSRDGKLLIWDVKAQNSLMSFDITSPTNSPLGPVQSLSFSENGYYLAASSSDIVQVFDLRKKAAIHTFQLSVPNTDSKLDAEPWAVSSVVNAVEFDRSGSYLAIAGQDTRVYKSKTWAELLVVSDNTMEVTGFSWCDSLSKQFVTSGMDRSLRFYGA</sequence>
<dbReference type="Pfam" id="PF08606">
    <property type="entry name" value="Prp19"/>
    <property type="match status" value="1"/>
</dbReference>
<dbReference type="EC" id="2.3.2.27" evidence="4 15"/>
<dbReference type="GO" id="GO:0071006">
    <property type="term" value="C:U2-type catalytic step 1 spliceosome"/>
    <property type="evidence" value="ECO:0007669"/>
    <property type="project" value="TreeGrafter"/>
</dbReference>
<organism evidence="17 18">
    <name type="scientific">Furculomyces boomerangus</name>
    <dbReference type="NCBI Taxonomy" id="61424"/>
    <lineage>
        <taxon>Eukaryota</taxon>
        <taxon>Fungi</taxon>
        <taxon>Fungi incertae sedis</taxon>
        <taxon>Zoopagomycota</taxon>
        <taxon>Kickxellomycotina</taxon>
        <taxon>Harpellomycetes</taxon>
        <taxon>Harpellales</taxon>
        <taxon>Harpellaceae</taxon>
        <taxon>Furculomyces</taxon>
    </lineage>
</organism>
<dbReference type="Pfam" id="PF00400">
    <property type="entry name" value="WD40"/>
    <property type="match status" value="3"/>
</dbReference>
<keyword evidence="15" id="KW-0808">Transferase</keyword>
<comment type="similarity">
    <text evidence="3 15">Belongs to the WD repeat PRP19 family.</text>
</comment>
<keyword evidence="10 15" id="KW-0227">DNA damage</keyword>
<dbReference type="Gene3D" id="3.30.40.10">
    <property type="entry name" value="Zinc/RING finger domain, C3HC4 (zinc finger)"/>
    <property type="match status" value="1"/>
</dbReference>
<evidence type="ECO:0000256" key="3">
    <source>
        <dbReference type="ARBA" id="ARBA00006388"/>
    </source>
</evidence>
<keyword evidence="8 15" id="KW-0747">Spliceosome</keyword>
<keyword evidence="7 15" id="KW-0507">mRNA processing</keyword>
<keyword evidence="6 14" id="KW-0853">WD repeat</keyword>
<dbReference type="InterPro" id="IPR038959">
    <property type="entry name" value="Prp19"/>
</dbReference>
<dbReference type="SUPFAM" id="SSF50978">
    <property type="entry name" value="WD40 repeat-like"/>
    <property type="match status" value="1"/>
</dbReference>
<dbReference type="Gene3D" id="2.130.10.10">
    <property type="entry name" value="YVTN repeat-like/Quinoprotein amine dehydrogenase"/>
    <property type="match status" value="1"/>
</dbReference>
<dbReference type="InterPro" id="IPR019775">
    <property type="entry name" value="WD40_repeat_CS"/>
</dbReference>
<evidence type="ECO:0000256" key="15">
    <source>
        <dbReference type="RuleBase" id="RU367101"/>
    </source>
</evidence>
<dbReference type="SUPFAM" id="SSF57850">
    <property type="entry name" value="RING/U-box"/>
    <property type="match status" value="1"/>
</dbReference>
<evidence type="ECO:0000256" key="12">
    <source>
        <dbReference type="ARBA" id="ARBA00023204"/>
    </source>
</evidence>
<comment type="caution">
    <text evidence="17">The sequence shown here is derived from an EMBL/GenBank/DDBJ whole genome shotgun (WGS) entry which is preliminary data.</text>
</comment>
<feature type="repeat" description="WD" evidence="14">
    <location>
        <begin position="304"/>
        <end position="345"/>
    </location>
</feature>
<comment type="catalytic activity">
    <reaction evidence="1 15">
        <text>S-ubiquitinyl-[E2 ubiquitin-conjugating enzyme]-L-cysteine + [acceptor protein]-L-lysine = [E2 ubiquitin-conjugating enzyme]-L-cysteine + N(6)-ubiquitinyl-[acceptor protein]-L-lysine.</text>
        <dbReference type="EC" id="2.3.2.27"/>
    </reaction>
</comment>
<feature type="repeat" description="WD" evidence="14">
    <location>
        <begin position="354"/>
        <end position="388"/>
    </location>
</feature>
<dbReference type="PROSITE" id="PS50082">
    <property type="entry name" value="WD_REPEATS_2"/>
    <property type="match status" value="3"/>
</dbReference>
<dbReference type="PROSITE" id="PS00678">
    <property type="entry name" value="WD_REPEATS_1"/>
    <property type="match status" value="1"/>
</dbReference>
<dbReference type="STRING" id="61424.A0A2T9Z200"/>
<evidence type="ECO:0000259" key="16">
    <source>
        <dbReference type="PROSITE" id="PS51698"/>
    </source>
</evidence>
<dbReference type="GO" id="GO:0061630">
    <property type="term" value="F:ubiquitin protein ligase activity"/>
    <property type="evidence" value="ECO:0007669"/>
    <property type="project" value="UniProtKB-UniRule"/>
</dbReference>
<comment type="subcellular location">
    <subcellularLocation>
        <location evidence="2 15">Nucleus</location>
    </subcellularLocation>
</comment>
<dbReference type="PROSITE" id="PS51698">
    <property type="entry name" value="U_BOX"/>
    <property type="match status" value="1"/>
</dbReference>
<dbReference type="PANTHER" id="PTHR43995">
    <property type="entry name" value="PRE-MRNA-PROCESSING FACTOR 19"/>
    <property type="match status" value="1"/>
</dbReference>
<evidence type="ECO:0000256" key="10">
    <source>
        <dbReference type="ARBA" id="ARBA00022763"/>
    </source>
</evidence>
<gene>
    <name evidence="17" type="ORF">BB559_001455</name>
</gene>
<dbReference type="GO" id="GO:0005737">
    <property type="term" value="C:cytoplasm"/>
    <property type="evidence" value="ECO:0007669"/>
    <property type="project" value="TreeGrafter"/>
</dbReference>
<dbReference type="GO" id="GO:0000398">
    <property type="term" value="P:mRNA splicing, via spliceosome"/>
    <property type="evidence" value="ECO:0007669"/>
    <property type="project" value="InterPro"/>
</dbReference>
<dbReference type="OrthoDB" id="687049at2759"/>
<dbReference type="InterPro" id="IPR001680">
    <property type="entry name" value="WD40_rpt"/>
</dbReference>
<dbReference type="InterPro" id="IPR013083">
    <property type="entry name" value="Znf_RING/FYVE/PHD"/>
</dbReference>
<keyword evidence="12 15" id="KW-0234">DNA repair</keyword>
<comment type="subunit">
    <text evidence="15">Homotetramer.</text>
</comment>
<protein>
    <recommendedName>
        <fullName evidence="5 15">Pre-mRNA-processing factor 19</fullName>
        <ecNumber evidence="4 15">2.3.2.27</ecNumber>
    </recommendedName>
</protein>
<comment type="function">
    <text evidence="15">Ubiquitin-protein ligase which is mainly involved pre-mRNA splicing and DNA repair. Required for pre-mRNA splicing as component of the spliceosome.</text>
</comment>
<dbReference type="EMBL" id="MBFT01000074">
    <property type="protein sequence ID" value="PVU98576.1"/>
    <property type="molecule type" value="Genomic_DNA"/>
</dbReference>
<dbReference type="UniPathway" id="UPA00143"/>
<evidence type="ECO:0000313" key="18">
    <source>
        <dbReference type="Proteomes" id="UP000245699"/>
    </source>
</evidence>
<proteinExistence type="inferred from homology"/>
<evidence type="ECO:0000313" key="17">
    <source>
        <dbReference type="EMBL" id="PVU98576.1"/>
    </source>
</evidence>
<dbReference type="GO" id="GO:0000974">
    <property type="term" value="C:Prp19 complex"/>
    <property type="evidence" value="ECO:0007669"/>
    <property type="project" value="UniProtKB-UniRule"/>
</dbReference>
<evidence type="ECO:0000256" key="13">
    <source>
        <dbReference type="ARBA" id="ARBA00023242"/>
    </source>
</evidence>
<keyword evidence="9" id="KW-0677">Repeat</keyword>
<evidence type="ECO:0000256" key="1">
    <source>
        <dbReference type="ARBA" id="ARBA00000900"/>
    </source>
</evidence>
<evidence type="ECO:0000256" key="11">
    <source>
        <dbReference type="ARBA" id="ARBA00023187"/>
    </source>
</evidence>
<evidence type="ECO:0000256" key="2">
    <source>
        <dbReference type="ARBA" id="ARBA00004123"/>
    </source>
</evidence>
<comment type="pathway">
    <text evidence="15">Protein modification; protein ubiquitination.</text>
</comment>
<feature type="repeat" description="WD" evidence="14">
    <location>
        <begin position="251"/>
        <end position="287"/>
    </location>
</feature>
<evidence type="ECO:0000256" key="6">
    <source>
        <dbReference type="ARBA" id="ARBA00022574"/>
    </source>
</evidence>
<dbReference type="GO" id="GO:0006281">
    <property type="term" value="P:DNA repair"/>
    <property type="evidence" value="ECO:0007669"/>
    <property type="project" value="UniProtKB-KW"/>
</dbReference>
<dbReference type="InterPro" id="IPR013915">
    <property type="entry name" value="Prp19_cc"/>
</dbReference>
<keyword evidence="11 15" id="KW-0508">mRNA splicing</keyword>
<evidence type="ECO:0000256" key="4">
    <source>
        <dbReference type="ARBA" id="ARBA00012483"/>
    </source>
</evidence>